<dbReference type="GO" id="GO:0102096">
    <property type="term" value="F:decaprenyl-N-acetyl-alpha-D-glucosaminyl-pyrophosphate:dTDP-alpha-L-rhamnose rhamnosyltransferase activity"/>
    <property type="evidence" value="ECO:0007669"/>
    <property type="project" value="UniProtKB-EC"/>
</dbReference>
<evidence type="ECO:0000256" key="1">
    <source>
        <dbReference type="SAM" id="MobiDB-lite"/>
    </source>
</evidence>
<keyword evidence="3" id="KW-0328">Glycosyltransferase</keyword>
<sequence length="365" mass="39043">MDAALPDARPRSTPPALAIVIVNFDSWADTDRLVGSLAGELESLDGRCEVVVVDNASADPPPAGLESRPGIRVVLRPDNGGFAAGVNTGWRSTPARWLLLLNPDVVAGPGLIGRVLGRIEALEAGPGVGPVPGVVGFGLRNEDGSRQHSVGAFPTLLGCVRESFRPRSRRKYWPLSRTGPGPVPWVTGACMLVRSAVLEQLGGMDEEFFLYHEEVALCRSARDAGWGISLDVGVEVAHLRPLQSREVSPRLRVVTRHSKLLYFLKHRPRWEFEVLARVVSAEAWIRGLSAGIGGRAAEAGAWAAVGRIAREMGPGRGPRGVRVREIADRAVSGGGVAPGRGPYSGRREVRAEGRSIPLDVSGRSR</sequence>
<dbReference type="AlphaFoldDB" id="A0A518H7A6"/>
<evidence type="ECO:0000259" key="2">
    <source>
        <dbReference type="Pfam" id="PF00535"/>
    </source>
</evidence>
<dbReference type="EC" id="2.4.1.289" evidence="3"/>
<accession>A0A518H7A6</accession>
<gene>
    <name evidence="3" type="primary">wbbL_5</name>
    <name evidence="3" type="ORF">ElP_46770</name>
</gene>
<organism evidence="3 4">
    <name type="scientific">Tautonia plasticadhaerens</name>
    <dbReference type="NCBI Taxonomy" id="2527974"/>
    <lineage>
        <taxon>Bacteria</taxon>
        <taxon>Pseudomonadati</taxon>
        <taxon>Planctomycetota</taxon>
        <taxon>Planctomycetia</taxon>
        <taxon>Isosphaerales</taxon>
        <taxon>Isosphaeraceae</taxon>
        <taxon>Tautonia</taxon>
    </lineage>
</organism>
<dbReference type="InterPro" id="IPR029044">
    <property type="entry name" value="Nucleotide-diphossugar_trans"/>
</dbReference>
<dbReference type="OrthoDB" id="9771846at2"/>
<dbReference type="Gene3D" id="3.90.550.10">
    <property type="entry name" value="Spore Coat Polysaccharide Biosynthesis Protein SpsA, Chain A"/>
    <property type="match status" value="1"/>
</dbReference>
<dbReference type="Proteomes" id="UP000317835">
    <property type="component" value="Chromosome"/>
</dbReference>
<proteinExistence type="predicted"/>
<dbReference type="EMBL" id="CP036426">
    <property type="protein sequence ID" value="QDV36748.1"/>
    <property type="molecule type" value="Genomic_DNA"/>
</dbReference>
<keyword evidence="4" id="KW-1185">Reference proteome</keyword>
<dbReference type="CDD" id="cd04186">
    <property type="entry name" value="GT_2_like_c"/>
    <property type="match status" value="1"/>
</dbReference>
<dbReference type="PANTHER" id="PTHR43179">
    <property type="entry name" value="RHAMNOSYLTRANSFERASE WBBL"/>
    <property type="match status" value="1"/>
</dbReference>
<feature type="region of interest" description="Disordered" evidence="1">
    <location>
        <begin position="332"/>
        <end position="365"/>
    </location>
</feature>
<keyword evidence="3" id="KW-0808">Transferase</keyword>
<reference evidence="3 4" key="1">
    <citation type="submission" date="2019-02" db="EMBL/GenBank/DDBJ databases">
        <title>Deep-cultivation of Planctomycetes and their phenomic and genomic characterization uncovers novel biology.</title>
        <authorList>
            <person name="Wiegand S."/>
            <person name="Jogler M."/>
            <person name="Boedeker C."/>
            <person name="Pinto D."/>
            <person name="Vollmers J."/>
            <person name="Rivas-Marin E."/>
            <person name="Kohn T."/>
            <person name="Peeters S.H."/>
            <person name="Heuer A."/>
            <person name="Rast P."/>
            <person name="Oberbeckmann S."/>
            <person name="Bunk B."/>
            <person name="Jeske O."/>
            <person name="Meyerdierks A."/>
            <person name="Storesund J.E."/>
            <person name="Kallscheuer N."/>
            <person name="Luecker S."/>
            <person name="Lage O.M."/>
            <person name="Pohl T."/>
            <person name="Merkel B.J."/>
            <person name="Hornburger P."/>
            <person name="Mueller R.-W."/>
            <person name="Bruemmer F."/>
            <person name="Labrenz M."/>
            <person name="Spormann A.M."/>
            <person name="Op den Camp H."/>
            <person name="Overmann J."/>
            <person name="Amann R."/>
            <person name="Jetten M.S.M."/>
            <person name="Mascher T."/>
            <person name="Medema M.H."/>
            <person name="Devos D.P."/>
            <person name="Kaster A.-K."/>
            <person name="Ovreas L."/>
            <person name="Rohde M."/>
            <person name="Galperin M.Y."/>
            <person name="Jogler C."/>
        </authorList>
    </citation>
    <scope>NUCLEOTIDE SEQUENCE [LARGE SCALE GENOMIC DNA]</scope>
    <source>
        <strain evidence="3 4">ElP</strain>
    </source>
</reference>
<evidence type="ECO:0000313" key="3">
    <source>
        <dbReference type="EMBL" id="QDV36748.1"/>
    </source>
</evidence>
<dbReference type="InterPro" id="IPR001173">
    <property type="entry name" value="Glyco_trans_2-like"/>
</dbReference>
<dbReference type="KEGG" id="tpla:ElP_46770"/>
<feature type="domain" description="Glycosyltransferase 2-like" evidence="2">
    <location>
        <begin position="19"/>
        <end position="200"/>
    </location>
</feature>
<evidence type="ECO:0000313" key="4">
    <source>
        <dbReference type="Proteomes" id="UP000317835"/>
    </source>
</evidence>
<dbReference type="RefSeq" id="WP_145273521.1">
    <property type="nucleotide sequence ID" value="NZ_CP036426.1"/>
</dbReference>
<protein>
    <submittedName>
        <fullName evidence="3">N-acetylglucosaminyl-diphospho-decaprenol L-rhamnosyltransferase</fullName>
        <ecNumber evidence="3">2.4.1.289</ecNumber>
    </submittedName>
</protein>
<dbReference type="Pfam" id="PF00535">
    <property type="entry name" value="Glycos_transf_2"/>
    <property type="match status" value="1"/>
</dbReference>
<name>A0A518H7A6_9BACT</name>
<dbReference type="SUPFAM" id="SSF53448">
    <property type="entry name" value="Nucleotide-diphospho-sugar transferases"/>
    <property type="match status" value="1"/>
</dbReference>
<dbReference type="PANTHER" id="PTHR43179:SF7">
    <property type="entry name" value="RHAMNOSYLTRANSFERASE WBBL"/>
    <property type="match status" value="1"/>
</dbReference>